<evidence type="ECO:0000313" key="3">
    <source>
        <dbReference type="Proteomes" id="UP000729913"/>
    </source>
</evidence>
<dbReference type="PROSITE" id="PS50297">
    <property type="entry name" value="ANK_REP_REGION"/>
    <property type="match status" value="1"/>
</dbReference>
<dbReference type="EMBL" id="JAAOIC020000019">
    <property type="protein sequence ID" value="KAG8040886.1"/>
    <property type="molecule type" value="Genomic_DNA"/>
</dbReference>
<reference evidence="2" key="1">
    <citation type="submission" date="2020-03" db="EMBL/GenBank/DDBJ databases">
        <authorList>
            <person name="Chebbi M.A."/>
            <person name="Drezen J.M."/>
        </authorList>
    </citation>
    <scope>NUCLEOTIDE SEQUENCE</scope>
    <source>
        <tissue evidence="2">Whole body</tissue>
    </source>
</reference>
<gene>
    <name evidence="2" type="ORF">G9C98_001874</name>
</gene>
<dbReference type="InterPro" id="IPR002110">
    <property type="entry name" value="Ankyrin_rpt"/>
</dbReference>
<organism evidence="2 3">
    <name type="scientific">Cotesia typhae</name>
    <dbReference type="NCBI Taxonomy" id="2053667"/>
    <lineage>
        <taxon>Eukaryota</taxon>
        <taxon>Metazoa</taxon>
        <taxon>Ecdysozoa</taxon>
        <taxon>Arthropoda</taxon>
        <taxon>Hexapoda</taxon>
        <taxon>Insecta</taxon>
        <taxon>Pterygota</taxon>
        <taxon>Neoptera</taxon>
        <taxon>Endopterygota</taxon>
        <taxon>Hymenoptera</taxon>
        <taxon>Apocrita</taxon>
        <taxon>Ichneumonoidea</taxon>
        <taxon>Braconidae</taxon>
        <taxon>Microgastrinae</taxon>
        <taxon>Cotesia</taxon>
    </lineage>
</organism>
<keyword evidence="1" id="KW-0040">ANK repeat</keyword>
<proteinExistence type="predicted"/>
<dbReference type="PANTHER" id="PTHR24198">
    <property type="entry name" value="ANKYRIN REPEAT AND PROTEIN KINASE DOMAIN-CONTAINING PROTEIN"/>
    <property type="match status" value="1"/>
</dbReference>
<keyword evidence="3" id="KW-1185">Reference proteome</keyword>
<dbReference type="OrthoDB" id="6596655at2759"/>
<reference evidence="2" key="2">
    <citation type="submission" date="2021-04" db="EMBL/GenBank/DDBJ databases">
        <title>Genome-wide patterns of bracovirus chromosomal integration into multiple host tissues during parasitism.</title>
        <authorList>
            <person name="Chebbi M.A.C."/>
        </authorList>
    </citation>
    <scope>NUCLEOTIDE SEQUENCE</scope>
    <source>
        <tissue evidence="2">Whole body</tissue>
    </source>
</reference>
<dbReference type="SMART" id="SM00248">
    <property type="entry name" value="ANK"/>
    <property type="match status" value="5"/>
</dbReference>
<protein>
    <submittedName>
        <fullName evidence="2">Uncharacterized protein</fullName>
    </submittedName>
</protein>
<dbReference type="PANTHER" id="PTHR24198:SF194">
    <property type="entry name" value="INVERSIN-A"/>
    <property type="match status" value="1"/>
</dbReference>
<feature type="repeat" description="ANK" evidence="1">
    <location>
        <begin position="98"/>
        <end position="130"/>
    </location>
</feature>
<name>A0A8J5QXP8_9HYME</name>
<comment type="caution">
    <text evidence="2">The sequence shown here is derived from an EMBL/GenBank/DDBJ whole genome shotgun (WGS) entry which is preliminary data.</text>
</comment>
<dbReference type="Pfam" id="PF00023">
    <property type="entry name" value="Ank"/>
    <property type="match status" value="1"/>
</dbReference>
<dbReference type="AlphaFoldDB" id="A0A8J5QXP8"/>
<feature type="repeat" description="ANK" evidence="1">
    <location>
        <begin position="24"/>
        <end position="56"/>
    </location>
</feature>
<evidence type="ECO:0000256" key="1">
    <source>
        <dbReference type="PROSITE-ProRule" id="PRU00023"/>
    </source>
</evidence>
<dbReference type="Proteomes" id="UP000729913">
    <property type="component" value="Unassembled WGS sequence"/>
</dbReference>
<dbReference type="PROSITE" id="PS50088">
    <property type="entry name" value="ANK_REPEAT"/>
    <property type="match status" value="2"/>
</dbReference>
<accession>A0A8J5QXP8</accession>
<evidence type="ECO:0000313" key="2">
    <source>
        <dbReference type="EMBL" id="KAG8040886.1"/>
    </source>
</evidence>
<sequence>MYFELHFERLNGAEINLHRRNCPETLLPLHLAVDCGNYDIAKFLVMSGAHVNGEVHAATFINAHYNFSALNLAISKKDIRLVKLLLDNKAIIDGGSREVYSSLHLAARTNRVDILQILEQYGAKFEVIKDQEYTSEFIAALRQDNVDILHVFTRNCDNILDISDFHGDTVAHLEVQLCCVNIMSYLLNCGTNINVINDKNSSLLDMAMKVNIDPTLNNFIVDETLDMIKLIEAHIIKLSVAGVFVSKRNLRAVDSDFFKSFQEDCKEEVTKLKSKRISKTNLYYYNVVEKNLHKLAVGLKYVDDYFDDEKILTEFPIYGQIIIQKLRQVLERKDLLKNSEKLYDIFRMDLPDLVVRNICNYLSILDLRLLSE</sequence>